<dbReference type="AlphaFoldDB" id="A0A2N6QLD5"/>
<name>A0A2N6QLD5_9STAP</name>
<evidence type="ECO:0000259" key="1">
    <source>
        <dbReference type="Pfam" id="PF03354"/>
    </source>
</evidence>
<dbReference type="GO" id="GO:0004519">
    <property type="term" value="F:endonuclease activity"/>
    <property type="evidence" value="ECO:0007669"/>
    <property type="project" value="InterPro"/>
</dbReference>
<sequence>MTSVKIPDMYEQLLDIPEKYKDDAYKYCVMVLSGTYVACEDTVNACIRHLKDIQRITSDDTFPYVYKPKRANKVIKFIEILPDTKGKVHKLGLFQKFIISMVRGWFNENDYLRFRKAYISMARKQGKSLMVAGLVLYAFLFDNEPTEGRQMYCAANDKKQASIVFNMVSKQLQSFTTRVPEVKKDVKKVREQINNLKDGSYIMPLSRDTGGVDGFEPFMAVIDEYHAAKTDEMLELIESGQGNLLQSLIFIISTAGFNLNAPMYVDELPYARKILHEEYRDDEYLAIIFEQDSEEEWQDKKMWAKSNPLINESDDLREQIESFLEKRVKEGTEKSSMFKILVKNFNYWMQASEESYLDFNDWKKNETEFDIDGTKVYIGLDLSRADDLTAVSFIHLDEESQQYYVDSHSFVGTKGGLQAKIERDYIDYRQLANDGFCTITDLSSGIINTDQVLDYIDDYVQSHNLEVQAICYDPYAIHGVLAEIERREWHLYYDLIEIRQGPQTLSNPNMSFRLNVINGDIKHAYNPLLDIAIKNAVAKDTNDSIMIEKRMNREKIDPLMSTIFAYVEACEHEWNADVNMPLFI</sequence>
<dbReference type="Pfam" id="PF20441">
    <property type="entry name" value="TerL_nuclease"/>
    <property type="match status" value="1"/>
</dbReference>
<accession>A0A2N6QLD5</accession>
<dbReference type="InterPro" id="IPR046461">
    <property type="entry name" value="TerL_ATPase"/>
</dbReference>
<dbReference type="InterPro" id="IPR027417">
    <property type="entry name" value="P-loop_NTPase"/>
</dbReference>
<comment type="caution">
    <text evidence="3">The sequence shown here is derived from an EMBL/GenBank/DDBJ whole genome shotgun (WGS) entry which is preliminary data.</text>
</comment>
<evidence type="ECO:0000313" key="4">
    <source>
        <dbReference type="Proteomes" id="UP000235748"/>
    </source>
</evidence>
<gene>
    <name evidence="3" type="ORF">CJ235_02160</name>
</gene>
<feature type="domain" description="Terminase large subunit-like ATPase" evidence="1">
    <location>
        <begin position="94"/>
        <end position="271"/>
    </location>
</feature>
<dbReference type="PANTHER" id="PTHR41287">
    <property type="match status" value="1"/>
</dbReference>
<dbReference type="Proteomes" id="UP000235748">
    <property type="component" value="Unassembled WGS sequence"/>
</dbReference>
<dbReference type="InterPro" id="IPR046462">
    <property type="entry name" value="TerL_nuclease"/>
</dbReference>
<organism evidence="3 4">
    <name type="scientific">Staphylococcus pettenkoferi</name>
    <dbReference type="NCBI Taxonomy" id="170573"/>
    <lineage>
        <taxon>Bacteria</taxon>
        <taxon>Bacillati</taxon>
        <taxon>Bacillota</taxon>
        <taxon>Bacilli</taxon>
        <taxon>Bacillales</taxon>
        <taxon>Staphylococcaceae</taxon>
        <taxon>Staphylococcus</taxon>
    </lineage>
</organism>
<protein>
    <submittedName>
        <fullName evidence="3">Terminase large subunit</fullName>
    </submittedName>
</protein>
<evidence type="ECO:0000313" key="3">
    <source>
        <dbReference type="EMBL" id="PMC20497.1"/>
    </source>
</evidence>
<dbReference type="EMBL" id="PNGG01000001">
    <property type="protein sequence ID" value="PMC20497.1"/>
    <property type="molecule type" value="Genomic_DNA"/>
</dbReference>
<feature type="domain" description="Terminase large subunit-like endonuclease" evidence="2">
    <location>
        <begin position="279"/>
        <end position="573"/>
    </location>
</feature>
<dbReference type="Gene3D" id="3.40.50.300">
    <property type="entry name" value="P-loop containing nucleotide triphosphate hydrolases"/>
    <property type="match status" value="1"/>
</dbReference>
<dbReference type="PANTHER" id="PTHR41287:SF1">
    <property type="entry name" value="PROTEIN YMFN"/>
    <property type="match status" value="1"/>
</dbReference>
<dbReference type="InterPro" id="IPR005021">
    <property type="entry name" value="Terminase_largesu-like"/>
</dbReference>
<evidence type="ECO:0000259" key="2">
    <source>
        <dbReference type="Pfam" id="PF20441"/>
    </source>
</evidence>
<proteinExistence type="predicted"/>
<dbReference type="RefSeq" id="WP_102696025.1">
    <property type="nucleotide sequence ID" value="NZ_PNGG01000001.1"/>
</dbReference>
<dbReference type="Pfam" id="PF03354">
    <property type="entry name" value="TerL_ATPase"/>
    <property type="match status" value="1"/>
</dbReference>
<reference evidence="3 4" key="1">
    <citation type="submission" date="2017-09" db="EMBL/GenBank/DDBJ databases">
        <title>Bacterial strain isolated from the female urinary microbiota.</title>
        <authorList>
            <person name="Thomas-White K."/>
            <person name="Kumar N."/>
            <person name="Forster S."/>
            <person name="Putonti C."/>
            <person name="Lawley T."/>
            <person name="Wolfe A.J."/>
        </authorList>
    </citation>
    <scope>NUCLEOTIDE SEQUENCE [LARGE SCALE GENOMIC DNA]</scope>
    <source>
        <strain evidence="3 4">UMB0834</strain>
    </source>
</reference>